<evidence type="ECO:0000313" key="2">
    <source>
        <dbReference type="EMBL" id="GAA4887902.1"/>
    </source>
</evidence>
<comment type="caution">
    <text evidence="2">The sequence shown here is derived from an EMBL/GenBank/DDBJ whole genome shotgun (WGS) entry which is preliminary data.</text>
</comment>
<dbReference type="RefSeq" id="WP_345577109.1">
    <property type="nucleotide sequence ID" value="NZ_BAABLV010000001.1"/>
</dbReference>
<gene>
    <name evidence="2" type="ORF">GCM10025789_00030</name>
</gene>
<evidence type="ECO:0000313" key="3">
    <source>
        <dbReference type="Proteomes" id="UP001501521"/>
    </source>
</evidence>
<dbReference type="Proteomes" id="UP001501521">
    <property type="component" value="Unassembled WGS sequence"/>
</dbReference>
<dbReference type="PROSITE" id="PS51257">
    <property type="entry name" value="PROKAR_LIPOPROTEIN"/>
    <property type="match status" value="1"/>
</dbReference>
<sequence>MKWGTDMDFRTTLAAVALSGLILTGCTGTGEQSPSPDTPTGSTSATGTEAPSVEPTESSTPAVEPSPIAHGERETIPTLGAEEAGIASDVDLKECGLEAGAVSATGTVTNSADEARDVVVAVIWLGKDGSGSSLSVKVFQEAGVPAGESRDFTLETEIPADASRCVLNARSAPAGALG</sequence>
<protein>
    <recommendedName>
        <fullName evidence="4">CARDB domain-containing protein</fullName>
    </recommendedName>
</protein>
<dbReference type="EMBL" id="BAABLV010000001">
    <property type="protein sequence ID" value="GAA4887902.1"/>
    <property type="molecule type" value="Genomic_DNA"/>
</dbReference>
<keyword evidence="3" id="KW-1185">Reference proteome</keyword>
<organism evidence="2 3">
    <name type="scientific">Tessaracoccus lubricantis</name>
    <dbReference type="NCBI Taxonomy" id="545543"/>
    <lineage>
        <taxon>Bacteria</taxon>
        <taxon>Bacillati</taxon>
        <taxon>Actinomycetota</taxon>
        <taxon>Actinomycetes</taxon>
        <taxon>Propionibacteriales</taxon>
        <taxon>Propionibacteriaceae</taxon>
        <taxon>Tessaracoccus</taxon>
    </lineage>
</organism>
<accession>A0ABP9EWB8</accession>
<reference evidence="3" key="1">
    <citation type="journal article" date="2019" name="Int. J. Syst. Evol. Microbiol.">
        <title>The Global Catalogue of Microorganisms (GCM) 10K type strain sequencing project: providing services to taxonomists for standard genome sequencing and annotation.</title>
        <authorList>
            <consortium name="The Broad Institute Genomics Platform"/>
            <consortium name="The Broad Institute Genome Sequencing Center for Infectious Disease"/>
            <person name="Wu L."/>
            <person name="Ma J."/>
        </authorList>
    </citation>
    <scope>NUCLEOTIDE SEQUENCE [LARGE SCALE GENOMIC DNA]</scope>
    <source>
        <strain evidence="3">JCM 19125</strain>
    </source>
</reference>
<evidence type="ECO:0000256" key="1">
    <source>
        <dbReference type="SAM" id="MobiDB-lite"/>
    </source>
</evidence>
<proteinExistence type="predicted"/>
<feature type="compositionally biased region" description="Low complexity" evidence="1">
    <location>
        <begin position="33"/>
        <end position="52"/>
    </location>
</feature>
<evidence type="ECO:0008006" key="4">
    <source>
        <dbReference type="Google" id="ProtNLM"/>
    </source>
</evidence>
<feature type="region of interest" description="Disordered" evidence="1">
    <location>
        <begin position="27"/>
        <end position="75"/>
    </location>
</feature>
<name>A0ABP9EWB8_9ACTN</name>